<accession>A0A2H3E9U4</accession>
<evidence type="ECO:0000313" key="2">
    <source>
        <dbReference type="EMBL" id="PBL04186.1"/>
    </source>
</evidence>
<dbReference type="InterPro" id="IPR000253">
    <property type="entry name" value="FHA_dom"/>
</dbReference>
<keyword evidence="3" id="KW-1185">Reference proteome</keyword>
<sequence>MARTKETEMIAWRQMYEEGLARADETSLTLYPRRIDETDVTERRGQSHDISAKVINASFKQTQYHNPFLDIEAIDDDNDKEVSDDAEMYQFIARDDEVDGTEGLRCIRSPAVMREHAKSTYLTDVIRRWDLESDGCTTEHGSFENSPPFVTRDYEASGLAASPLIGHATSIDESYIWKMKCQRHRGRYITANIFACSEYVPVVQVLVRSMIYVPSDPYCVYLEAHMTKALKTWLKTVPGVVVFNDSVDLTAVDYSDWHKVMTYMPKYREPNSFVGDQWRTIGYGTSMGRPVFVIGPSDDTQQPGYDVLMVPMLSLKGGAYDTYPVQSLEPMLFDATTMAIIHGVKNTNTLLRIFIKSKHPQIVQNINLAPRPRSWAFYSGEPVMIHHWMDRDSSRLFTNGKSRACIIVNVQDTYIEVDDIEGSGQFIVKEWHTIEKVFTVRKGSKLSTGPLFIPTVCDSQTLVHPTIHELQAQIYLTILHTILP</sequence>
<reference evidence="3" key="1">
    <citation type="journal article" date="2017" name="Nat. Ecol. Evol.">
        <title>Genome expansion and lineage-specific genetic innovations in the forest pathogenic fungi Armillaria.</title>
        <authorList>
            <person name="Sipos G."/>
            <person name="Prasanna A.N."/>
            <person name="Walter M.C."/>
            <person name="O'Connor E."/>
            <person name="Balint B."/>
            <person name="Krizsan K."/>
            <person name="Kiss B."/>
            <person name="Hess J."/>
            <person name="Varga T."/>
            <person name="Slot J."/>
            <person name="Riley R."/>
            <person name="Boka B."/>
            <person name="Rigling D."/>
            <person name="Barry K."/>
            <person name="Lee J."/>
            <person name="Mihaltcheva S."/>
            <person name="LaButti K."/>
            <person name="Lipzen A."/>
            <person name="Waldron R."/>
            <person name="Moloney N.M."/>
            <person name="Sperisen C."/>
            <person name="Kredics L."/>
            <person name="Vagvoelgyi C."/>
            <person name="Patrignani A."/>
            <person name="Fitzpatrick D."/>
            <person name="Nagy I."/>
            <person name="Doyle S."/>
            <person name="Anderson J.B."/>
            <person name="Grigoriev I.V."/>
            <person name="Gueldener U."/>
            <person name="Muensterkoetter M."/>
            <person name="Nagy L.G."/>
        </authorList>
    </citation>
    <scope>NUCLEOTIDE SEQUENCE [LARGE SCALE GENOMIC DNA]</scope>
    <source>
        <strain evidence="3">Ar21-2</strain>
    </source>
</reference>
<dbReference type="OrthoDB" id="3098598at2759"/>
<protein>
    <recommendedName>
        <fullName evidence="1">FHA domain-containing protein</fullName>
    </recommendedName>
</protein>
<dbReference type="Proteomes" id="UP000217790">
    <property type="component" value="Unassembled WGS sequence"/>
</dbReference>
<organism evidence="2 3">
    <name type="scientific">Armillaria gallica</name>
    <name type="common">Bulbous honey fungus</name>
    <name type="synonym">Armillaria bulbosa</name>
    <dbReference type="NCBI Taxonomy" id="47427"/>
    <lineage>
        <taxon>Eukaryota</taxon>
        <taxon>Fungi</taxon>
        <taxon>Dikarya</taxon>
        <taxon>Basidiomycota</taxon>
        <taxon>Agaricomycotina</taxon>
        <taxon>Agaricomycetes</taxon>
        <taxon>Agaricomycetidae</taxon>
        <taxon>Agaricales</taxon>
        <taxon>Marasmiineae</taxon>
        <taxon>Physalacriaceae</taxon>
        <taxon>Armillaria</taxon>
    </lineage>
</organism>
<evidence type="ECO:0000313" key="3">
    <source>
        <dbReference type="Proteomes" id="UP000217790"/>
    </source>
</evidence>
<dbReference type="PROSITE" id="PS50006">
    <property type="entry name" value="FHA_DOMAIN"/>
    <property type="match status" value="1"/>
</dbReference>
<dbReference type="AlphaFoldDB" id="A0A2H3E9U4"/>
<dbReference type="InParanoid" id="A0A2H3E9U4"/>
<feature type="domain" description="FHA" evidence="1">
    <location>
        <begin position="90"/>
        <end position="149"/>
    </location>
</feature>
<proteinExistence type="predicted"/>
<dbReference type="EMBL" id="KZ293644">
    <property type="protein sequence ID" value="PBL04186.1"/>
    <property type="molecule type" value="Genomic_DNA"/>
</dbReference>
<evidence type="ECO:0000259" key="1">
    <source>
        <dbReference type="PROSITE" id="PS50006"/>
    </source>
</evidence>
<gene>
    <name evidence="2" type="ORF">ARMGADRAFT_1022659</name>
</gene>
<name>A0A2H3E9U4_ARMGA</name>